<sequence>MMTQVRHHMKIRVMGLRLIGPKDYILAPRAVAGRQPVSLRGPSVELLEASLTIPGMDNTQDGI</sequence>
<dbReference type="STRING" id="1138170.GA0061105_11143"/>
<dbReference type="Proteomes" id="UP000198723">
    <property type="component" value="Unassembled WGS sequence"/>
</dbReference>
<gene>
    <name evidence="1" type="ORF">GA0061105_11143</name>
</gene>
<dbReference type="AlphaFoldDB" id="A0A1C3Y7H6"/>
<reference evidence="1 2" key="1">
    <citation type="submission" date="2016-08" db="EMBL/GenBank/DDBJ databases">
        <authorList>
            <person name="Seilhamer J.J."/>
        </authorList>
    </citation>
    <scope>NUCLEOTIDE SEQUENCE [LARGE SCALE GENOMIC DNA]</scope>
    <source>
        <strain evidence="1 2">HBR26</strain>
    </source>
</reference>
<organism evidence="1 2">
    <name type="scientific">Rhizobium aethiopicum</name>
    <dbReference type="NCBI Taxonomy" id="1138170"/>
    <lineage>
        <taxon>Bacteria</taxon>
        <taxon>Pseudomonadati</taxon>
        <taxon>Pseudomonadota</taxon>
        <taxon>Alphaproteobacteria</taxon>
        <taxon>Hyphomicrobiales</taxon>
        <taxon>Rhizobiaceae</taxon>
        <taxon>Rhizobium/Agrobacterium group</taxon>
        <taxon>Rhizobium</taxon>
    </lineage>
</organism>
<dbReference type="EMBL" id="FMAJ01000011">
    <property type="protein sequence ID" value="SCB60472.1"/>
    <property type="molecule type" value="Genomic_DNA"/>
</dbReference>
<protein>
    <submittedName>
        <fullName evidence="1">Uncharacterized protein</fullName>
    </submittedName>
</protein>
<evidence type="ECO:0000313" key="2">
    <source>
        <dbReference type="Proteomes" id="UP000198723"/>
    </source>
</evidence>
<name>A0A1C3Y7H6_9HYPH</name>
<proteinExistence type="predicted"/>
<accession>A0A1C3Y7H6</accession>
<evidence type="ECO:0000313" key="1">
    <source>
        <dbReference type="EMBL" id="SCB60472.1"/>
    </source>
</evidence>